<organism evidence="6 7">
    <name type="scientific">Rhodococcus ruber</name>
    <dbReference type="NCBI Taxonomy" id="1830"/>
    <lineage>
        <taxon>Bacteria</taxon>
        <taxon>Bacillati</taxon>
        <taxon>Actinomycetota</taxon>
        <taxon>Actinomycetes</taxon>
        <taxon>Mycobacteriales</taxon>
        <taxon>Nocardiaceae</taxon>
        <taxon>Rhodococcus</taxon>
    </lineage>
</organism>
<dbReference type="GO" id="GO:0005524">
    <property type="term" value="F:ATP binding"/>
    <property type="evidence" value="ECO:0007669"/>
    <property type="project" value="UniProtKB-UniRule"/>
</dbReference>
<keyword evidence="3 4" id="KW-0067">ATP-binding</keyword>
<evidence type="ECO:0000313" key="6">
    <source>
        <dbReference type="EMBL" id="CDZ91635.1"/>
    </source>
</evidence>
<dbReference type="AlphaFoldDB" id="A0A098BTU6"/>
<evidence type="ECO:0000313" key="7">
    <source>
        <dbReference type="Proteomes" id="UP000042997"/>
    </source>
</evidence>
<evidence type="ECO:0000256" key="2">
    <source>
        <dbReference type="ARBA" id="ARBA00022741"/>
    </source>
</evidence>
<keyword evidence="1" id="KW-0436">Ligase</keyword>
<dbReference type="OrthoDB" id="8441067at2"/>
<keyword evidence="2 4" id="KW-0547">Nucleotide-binding</keyword>
<dbReference type="GO" id="GO:0046872">
    <property type="term" value="F:metal ion binding"/>
    <property type="evidence" value="ECO:0007669"/>
    <property type="project" value="InterPro"/>
</dbReference>
<dbReference type="InterPro" id="IPR011761">
    <property type="entry name" value="ATP-grasp"/>
</dbReference>
<dbReference type="Gene3D" id="3.30.470.20">
    <property type="entry name" value="ATP-grasp fold, B domain"/>
    <property type="match status" value="1"/>
</dbReference>
<evidence type="ECO:0000256" key="3">
    <source>
        <dbReference type="ARBA" id="ARBA00022840"/>
    </source>
</evidence>
<gene>
    <name evidence="6" type="ORF">RHRU231_860016</name>
</gene>
<dbReference type="SUPFAM" id="SSF56059">
    <property type="entry name" value="Glutathione synthetase ATP-binding domain-like"/>
    <property type="match status" value="1"/>
</dbReference>
<dbReference type="Pfam" id="PF02786">
    <property type="entry name" value="CPSase_L_D2"/>
    <property type="match status" value="1"/>
</dbReference>
<sequence length="428" mass="47430">MSKNIFVPGLTDLQRGELGTVEVPEGFTLHGLLDYESLVSADSFDFDALLERADKELDSFEGSVDAIIAHWDFPTSVLVPVLAAERGLPSPSLESVIRSEHKLWSRILQREVVPECVPAFDAFDPFDPEALDKIDVPFPFWVKPIKAHSSQLGFEVSNAGEFASATARIREEIGRIASPFDQALAHVDVPAEARAAGARTCLAEQIVTGTQAAPEGSIFQGEFGVHGVFDMRKDEAGHSFDHLDYPARTVPPEVQQQMIDVTERYLRHTGYDNGCFNSEFMWDADTGKLWLIEVNTRISQSHSDLFAKVDGASNHAVAIDVALGRRPRMPHRQGEFAVAAQCMVPRYDDGIVTRVPSESEIAALQARFPGTVVRIDVRPGTRLSDLPNQDAYRYKLATLYLGASGHDELEQRYRDCLEALPFEFEEVA</sequence>
<feature type="domain" description="ATP-grasp" evidence="5">
    <location>
        <begin position="109"/>
        <end position="323"/>
    </location>
</feature>
<dbReference type="InterPro" id="IPR005479">
    <property type="entry name" value="CPAse_ATP-bd"/>
</dbReference>
<reference evidence="6 7" key="1">
    <citation type="journal article" date="2014" name="Genome Announc.">
        <title>Draft Genome Sequence of Propane- and Butane-Oxidizing Actinobacterium Rhodococcus ruber IEGM 231.</title>
        <authorList>
            <person name="Ivshina I.B."/>
            <person name="Kuyukina M.S."/>
            <person name="Krivoruchko A.V."/>
            <person name="Barbe V."/>
            <person name="Fischer C."/>
        </authorList>
    </citation>
    <scope>NUCLEOTIDE SEQUENCE [LARGE SCALE GENOMIC DNA]</scope>
</reference>
<dbReference type="PANTHER" id="PTHR43585:SF2">
    <property type="entry name" value="ATP-GRASP ENZYME FSQD"/>
    <property type="match status" value="1"/>
</dbReference>
<dbReference type="InterPro" id="IPR052032">
    <property type="entry name" value="ATP-dep_AA_Ligase"/>
</dbReference>
<dbReference type="GO" id="GO:0016874">
    <property type="term" value="F:ligase activity"/>
    <property type="evidence" value="ECO:0007669"/>
    <property type="project" value="UniProtKB-KW"/>
</dbReference>
<protein>
    <recommendedName>
        <fullName evidence="5">ATP-grasp domain-containing protein</fullName>
    </recommendedName>
</protein>
<proteinExistence type="predicted"/>
<dbReference type="PROSITE" id="PS50975">
    <property type="entry name" value="ATP_GRASP"/>
    <property type="match status" value="1"/>
</dbReference>
<dbReference type="Proteomes" id="UP000042997">
    <property type="component" value="Unassembled WGS sequence"/>
</dbReference>
<name>A0A098BTU6_9NOCA</name>
<dbReference type="PANTHER" id="PTHR43585">
    <property type="entry name" value="FUMIPYRROLE BIOSYNTHESIS PROTEIN C"/>
    <property type="match status" value="1"/>
</dbReference>
<dbReference type="eggNOG" id="COG0458">
    <property type="taxonomic scope" value="Bacteria"/>
</dbReference>
<dbReference type="RefSeq" id="WP_040274841.1">
    <property type="nucleotide sequence ID" value="NZ_JACVXT010000046.1"/>
</dbReference>
<evidence type="ECO:0000256" key="1">
    <source>
        <dbReference type="ARBA" id="ARBA00022598"/>
    </source>
</evidence>
<accession>A0A098BTU6</accession>
<dbReference type="PROSITE" id="PS00867">
    <property type="entry name" value="CPSASE_2"/>
    <property type="match status" value="1"/>
</dbReference>
<evidence type="ECO:0000256" key="4">
    <source>
        <dbReference type="PROSITE-ProRule" id="PRU00409"/>
    </source>
</evidence>
<dbReference type="EMBL" id="CCSD01000101">
    <property type="protein sequence ID" value="CDZ91635.1"/>
    <property type="molecule type" value="Genomic_DNA"/>
</dbReference>
<evidence type="ECO:0000259" key="5">
    <source>
        <dbReference type="PROSITE" id="PS50975"/>
    </source>
</evidence>